<feature type="chain" id="PRO_5047181012" description="Secreted protein" evidence="1">
    <location>
        <begin position="20"/>
        <end position="146"/>
    </location>
</feature>
<feature type="signal peptide" evidence="1">
    <location>
        <begin position="1"/>
        <end position="19"/>
    </location>
</feature>
<evidence type="ECO:0000313" key="2">
    <source>
        <dbReference type="EMBL" id="MED6241375.1"/>
    </source>
</evidence>
<organism evidence="2 3">
    <name type="scientific">Ataeniobius toweri</name>
    <dbReference type="NCBI Taxonomy" id="208326"/>
    <lineage>
        <taxon>Eukaryota</taxon>
        <taxon>Metazoa</taxon>
        <taxon>Chordata</taxon>
        <taxon>Craniata</taxon>
        <taxon>Vertebrata</taxon>
        <taxon>Euteleostomi</taxon>
        <taxon>Actinopterygii</taxon>
        <taxon>Neopterygii</taxon>
        <taxon>Teleostei</taxon>
        <taxon>Neoteleostei</taxon>
        <taxon>Acanthomorphata</taxon>
        <taxon>Ovalentaria</taxon>
        <taxon>Atherinomorphae</taxon>
        <taxon>Cyprinodontiformes</taxon>
        <taxon>Goodeidae</taxon>
        <taxon>Ataeniobius</taxon>
    </lineage>
</organism>
<dbReference type="Proteomes" id="UP001345963">
    <property type="component" value="Unassembled WGS sequence"/>
</dbReference>
<evidence type="ECO:0000256" key="1">
    <source>
        <dbReference type="SAM" id="SignalP"/>
    </source>
</evidence>
<sequence length="146" mass="16370">MAALFAYSLLNLSFCFCSSAVVKLSLLKLKYWQKHGGSCEFDNQSTPKRGISVKASKVTVNSELLTQMWIYLRPYVPQTSQKKTKPDAWKCLKAEQTLSSCKLTATLPSRSTNPVASFVSNLTDIQRSFTGSLLSKRQIILGFHRK</sequence>
<keyword evidence="1" id="KW-0732">Signal</keyword>
<reference evidence="2 3" key="1">
    <citation type="submission" date="2021-07" db="EMBL/GenBank/DDBJ databases">
        <authorList>
            <person name="Palmer J.M."/>
        </authorList>
    </citation>
    <scope>NUCLEOTIDE SEQUENCE [LARGE SCALE GENOMIC DNA]</scope>
    <source>
        <strain evidence="2 3">AT_MEX2019</strain>
        <tissue evidence="2">Muscle</tissue>
    </source>
</reference>
<keyword evidence="3" id="KW-1185">Reference proteome</keyword>
<accession>A0ABU7AVC1</accession>
<comment type="caution">
    <text evidence="2">The sequence shown here is derived from an EMBL/GenBank/DDBJ whole genome shotgun (WGS) entry which is preliminary data.</text>
</comment>
<proteinExistence type="predicted"/>
<dbReference type="EMBL" id="JAHUTI010029761">
    <property type="protein sequence ID" value="MED6241375.1"/>
    <property type="molecule type" value="Genomic_DNA"/>
</dbReference>
<protein>
    <recommendedName>
        <fullName evidence="4">Secreted protein</fullName>
    </recommendedName>
</protein>
<gene>
    <name evidence="2" type="ORF">ATANTOWER_012003</name>
</gene>
<name>A0ABU7AVC1_9TELE</name>
<evidence type="ECO:0000313" key="3">
    <source>
        <dbReference type="Proteomes" id="UP001345963"/>
    </source>
</evidence>
<evidence type="ECO:0008006" key="4">
    <source>
        <dbReference type="Google" id="ProtNLM"/>
    </source>
</evidence>